<dbReference type="RefSeq" id="XP_024345382.1">
    <property type="nucleotide sequence ID" value="XM_024500207.1"/>
</dbReference>
<protein>
    <submittedName>
        <fullName evidence="1">Uncharacterized protein</fullName>
    </submittedName>
</protein>
<reference evidence="1 2" key="1">
    <citation type="journal article" date="2013" name="Nat. Genet.">
        <title>The genome of the hydatid tapeworm Echinococcus granulosus.</title>
        <authorList>
            <person name="Zheng H."/>
            <person name="Zhang W."/>
            <person name="Zhang L."/>
            <person name="Zhang Z."/>
            <person name="Li J."/>
            <person name="Lu G."/>
            <person name="Zhu Y."/>
            <person name="Wang Y."/>
            <person name="Huang Y."/>
            <person name="Liu J."/>
            <person name="Kang H."/>
            <person name="Chen J."/>
            <person name="Wang L."/>
            <person name="Chen A."/>
            <person name="Yu S."/>
            <person name="Gao Z."/>
            <person name="Jin L."/>
            <person name="Gu W."/>
            <person name="Wang Z."/>
            <person name="Zhao L."/>
            <person name="Shi B."/>
            <person name="Wen H."/>
            <person name="Lin R."/>
            <person name="Jones M.K."/>
            <person name="Brejova B."/>
            <person name="Vinar T."/>
            <person name="Zhao G."/>
            <person name="McManus D.P."/>
            <person name="Chen Z."/>
            <person name="Zhou Y."/>
            <person name="Wang S."/>
        </authorList>
    </citation>
    <scope>NUCLEOTIDE SEQUENCE [LARGE SCALE GENOMIC DNA]</scope>
</reference>
<dbReference type="GeneID" id="36346673"/>
<gene>
    <name evidence="1" type="ORF">EGR_10958</name>
</gene>
<sequence length="33" mass="3534">MSELAVYFRELDQLDGRGPMMSTLPLPPGAAAV</sequence>
<accession>W6U136</accession>
<dbReference type="Proteomes" id="UP000019149">
    <property type="component" value="Unassembled WGS sequence"/>
</dbReference>
<evidence type="ECO:0000313" key="1">
    <source>
        <dbReference type="EMBL" id="EUB54186.1"/>
    </source>
</evidence>
<dbReference type="AlphaFoldDB" id="W6U136"/>
<comment type="caution">
    <text evidence="1">The sequence shown here is derived from an EMBL/GenBank/DDBJ whole genome shotgun (WGS) entry which is preliminary data.</text>
</comment>
<dbReference type="KEGG" id="egl:EGR_10958"/>
<keyword evidence="2" id="KW-1185">Reference proteome</keyword>
<organism evidence="1 2">
    <name type="scientific">Echinococcus granulosus</name>
    <name type="common">Hydatid tapeworm</name>
    <dbReference type="NCBI Taxonomy" id="6210"/>
    <lineage>
        <taxon>Eukaryota</taxon>
        <taxon>Metazoa</taxon>
        <taxon>Spiralia</taxon>
        <taxon>Lophotrochozoa</taxon>
        <taxon>Platyhelminthes</taxon>
        <taxon>Cestoda</taxon>
        <taxon>Eucestoda</taxon>
        <taxon>Cyclophyllidea</taxon>
        <taxon>Taeniidae</taxon>
        <taxon>Echinococcus</taxon>
        <taxon>Echinococcus granulosus group</taxon>
    </lineage>
</organism>
<evidence type="ECO:0000313" key="2">
    <source>
        <dbReference type="Proteomes" id="UP000019149"/>
    </source>
</evidence>
<proteinExistence type="predicted"/>
<dbReference type="EMBL" id="APAU02000311">
    <property type="protein sequence ID" value="EUB54186.1"/>
    <property type="molecule type" value="Genomic_DNA"/>
</dbReference>
<dbReference type="CTD" id="36346673"/>
<name>W6U136_ECHGR</name>